<protein>
    <submittedName>
        <fullName evidence="1">Uncharacterized protein</fullName>
    </submittedName>
</protein>
<evidence type="ECO:0000313" key="2">
    <source>
        <dbReference type="Proteomes" id="UP000610124"/>
    </source>
</evidence>
<dbReference type="Proteomes" id="UP000610124">
    <property type="component" value="Unassembled WGS sequence"/>
</dbReference>
<evidence type="ECO:0000313" key="1">
    <source>
        <dbReference type="EMBL" id="GGU99334.1"/>
    </source>
</evidence>
<organism evidence="1 2">
    <name type="scientific">Kitasatospora aureofaciens</name>
    <name type="common">Streptomyces aureofaciens</name>
    <dbReference type="NCBI Taxonomy" id="1894"/>
    <lineage>
        <taxon>Bacteria</taxon>
        <taxon>Bacillati</taxon>
        <taxon>Actinomycetota</taxon>
        <taxon>Actinomycetes</taxon>
        <taxon>Kitasatosporales</taxon>
        <taxon>Streptomycetaceae</taxon>
        <taxon>Kitasatospora</taxon>
    </lineage>
</organism>
<sequence length="85" mass="8976">MIKNDFAARTVGVRTAVKWLGAPWQGPVPVNHEKGGDVMKGTRSRVLAYARHPAVERPSRSRSGRGAVVVCVAGPAAPVWGCAVT</sequence>
<dbReference type="EMBL" id="BMUB01000022">
    <property type="protein sequence ID" value="GGU99334.1"/>
    <property type="molecule type" value="Genomic_DNA"/>
</dbReference>
<reference evidence="1" key="2">
    <citation type="submission" date="2020-09" db="EMBL/GenBank/DDBJ databases">
        <authorList>
            <person name="Sun Q."/>
            <person name="Ohkuma M."/>
        </authorList>
    </citation>
    <scope>NUCLEOTIDE SEQUENCE</scope>
    <source>
        <strain evidence="1">JCM 4434</strain>
    </source>
</reference>
<accession>A0A8H9HXZ5</accession>
<dbReference type="AlphaFoldDB" id="A0A8H9HXZ5"/>
<reference evidence="1" key="1">
    <citation type="journal article" date="2014" name="Int. J. Syst. Evol. Microbiol.">
        <title>Complete genome sequence of Corynebacterium casei LMG S-19264T (=DSM 44701T), isolated from a smear-ripened cheese.</title>
        <authorList>
            <consortium name="US DOE Joint Genome Institute (JGI-PGF)"/>
            <person name="Walter F."/>
            <person name="Albersmeier A."/>
            <person name="Kalinowski J."/>
            <person name="Ruckert C."/>
        </authorList>
    </citation>
    <scope>NUCLEOTIDE SEQUENCE</scope>
    <source>
        <strain evidence="1">JCM 4434</strain>
    </source>
</reference>
<comment type="caution">
    <text evidence="1">The sequence shown here is derived from an EMBL/GenBank/DDBJ whole genome shotgun (WGS) entry which is preliminary data.</text>
</comment>
<gene>
    <name evidence="1" type="ORF">GCM10010502_62210</name>
</gene>
<proteinExistence type="predicted"/>
<name>A0A8H9HXZ5_KITAU</name>